<dbReference type="EMBL" id="JAGRRH010000016">
    <property type="protein sequence ID" value="KAG7355199.1"/>
    <property type="molecule type" value="Genomic_DNA"/>
</dbReference>
<evidence type="ECO:0000313" key="4">
    <source>
        <dbReference type="Proteomes" id="UP000693970"/>
    </source>
</evidence>
<feature type="compositionally biased region" description="Polar residues" evidence="1">
    <location>
        <begin position="82"/>
        <end position="120"/>
    </location>
</feature>
<evidence type="ECO:0000256" key="2">
    <source>
        <dbReference type="SAM" id="Phobius"/>
    </source>
</evidence>
<keyword evidence="2" id="KW-0472">Membrane</keyword>
<feature type="transmembrane region" description="Helical" evidence="2">
    <location>
        <begin position="142"/>
        <end position="161"/>
    </location>
</feature>
<dbReference type="AlphaFoldDB" id="A0A9K3PRZ5"/>
<reference evidence="3" key="2">
    <citation type="submission" date="2021-04" db="EMBL/GenBank/DDBJ databases">
        <authorList>
            <person name="Podell S."/>
        </authorList>
    </citation>
    <scope>NUCLEOTIDE SEQUENCE</scope>
    <source>
        <strain evidence="3">Hildebrandi</strain>
    </source>
</reference>
<keyword evidence="4" id="KW-1185">Reference proteome</keyword>
<organism evidence="3 4">
    <name type="scientific">Nitzschia inconspicua</name>
    <dbReference type="NCBI Taxonomy" id="303405"/>
    <lineage>
        <taxon>Eukaryota</taxon>
        <taxon>Sar</taxon>
        <taxon>Stramenopiles</taxon>
        <taxon>Ochrophyta</taxon>
        <taxon>Bacillariophyta</taxon>
        <taxon>Bacillariophyceae</taxon>
        <taxon>Bacillariophycidae</taxon>
        <taxon>Bacillariales</taxon>
        <taxon>Bacillariaceae</taxon>
        <taxon>Nitzschia</taxon>
    </lineage>
</organism>
<sequence length="186" mass="18923">MVDQPCDYAKCRDQCSCCDGDVCPSKGGLQKCTLNGAPSEDFCSSESAGITCETLGNPICSGTPDDVTTTTSDPASTTSKPQGTNPSSPIGTTEPGGSNSASSPQYTESTPNSQTTSTATSKDDPPLPLSTSTATSKDDPPIAAIVAPVVVAVIGLAVAVVQRKKIVHVYNHYRVGDGISANPAKP</sequence>
<evidence type="ECO:0000313" key="3">
    <source>
        <dbReference type="EMBL" id="KAG7355199.1"/>
    </source>
</evidence>
<keyword evidence="2" id="KW-0812">Transmembrane</keyword>
<feature type="region of interest" description="Disordered" evidence="1">
    <location>
        <begin position="63"/>
        <end position="139"/>
    </location>
</feature>
<name>A0A9K3PRZ5_9STRA</name>
<keyword evidence="2" id="KW-1133">Transmembrane helix</keyword>
<protein>
    <submittedName>
        <fullName evidence="3">Uncharacterized protein</fullName>
    </submittedName>
</protein>
<reference evidence="3" key="1">
    <citation type="journal article" date="2021" name="Sci. Rep.">
        <title>Diploid genomic architecture of Nitzschia inconspicua, an elite biomass production diatom.</title>
        <authorList>
            <person name="Oliver A."/>
            <person name="Podell S."/>
            <person name="Pinowska A."/>
            <person name="Traller J.C."/>
            <person name="Smith S.R."/>
            <person name="McClure R."/>
            <person name="Beliaev A."/>
            <person name="Bohutskyi P."/>
            <person name="Hill E.A."/>
            <person name="Rabines A."/>
            <person name="Zheng H."/>
            <person name="Allen L.Z."/>
            <person name="Kuo A."/>
            <person name="Grigoriev I.V."/>
            <person name="Allen A.E."/>
            <person name="Hazlebeck D."/>
            <person name="Allen E.E."/>
        </authorList>
    </citation>
    <scope>NUCLEOTIDE SEQUENCE</scope>
    <source>
        <strain evidence="3">Hildebrandi</strain>
    </source>
</reference>
<accession>A0A9K3PRZ5</accession>
<dbReference type="Proteomes" id="UP000693970">
    <property type="component" value="Unassembled WGS sequence"/>
</dbReference>
<evidence type="ECO:0000256" key="1">
    <source>
        <dbReference type="SAM" id="MobiDB-lite"/>
    </source>
</evidence>
<proteinExistence type="predicted"/>
<feature type="compositionally biased region" description="Low complexity" evidence="1">
    <location>
        <begin position="63"/>
        <end position="81"/>
    </location>
</feature>
<comment type="caution">
    <text evidence="3">The sequence shown here is derived from an EMBL/GenBank/DDBJ whole genome shotgun (WGS) entry which is preliminary data.</text>
</comment>
<gene>
    <name evidence="3" type="ORF">IV203_004555</name>
</gene>